<dbReference type="InterPro" id="IPR003598">
    <property type="entry name" value="Ig_sub2"/>
</dbReference>
<feature type="domain" description="Ig-like" evidence="10">
    <location>
        <begin position="220"/>
        <end position="318"/>
    </location>
</feature>
<evidence type="ECO:0000256" key="3">
    <source>
        <dbReference type="ARBA" id="ARBA00022729"/>
    </source>
</evidence>
<evidence type="ECO:0000256" key="8">
    <source>
        <dbReference type="ARBA" id="ARBA00023319"/>
    </source>
</evidence>
<dbReference type="InterPro" id="IPR013783">
    <property type="entry name" value="Ig-like_fold"/>
</dbReference>
<dbReference type="AlphaFoldDB" id="A0A8B8CRN8"/>
<dbReference type="SUPFAM" id="SSF48726">
    <property type="entry name" value="Immunoglobulin"/>
    <property type="match status" value="5"/>
</dbReference>
<dbReference type="Pfam" id="PF07679">
    <property type="entry name" value="I-set"/>
    <property type="match status" value="1"/>
</dbReference>
<sequence length="570" mass="62933">MGRKRDFFLQFLFWMCVYLQSVKNEEPPLYFSLEPDCGSAVAESGVKILTCQSYSDPAPVYRWLREGSYVSAESVSGTFKMYSINRTAAGTFRCQATNKLGSIISDSCRMDVAYLDPLPTVQNENVNVQKGQGVKISLPSFKSYPFPPTVEWHLNANIMAEEGPNHQVTLSKDLVLLDTETQDDGSVYQAEILNGLNGQTSTTQTYTVRVSESGVSGLGPEIVVGPKDTTANQGDYTVDFECIVNARPISYLSTRWYRVSDGTETEIVQNAKYLLSGGYHRILTIKSPETSDTGLYRCKASYNNGQSYPPVVLDANLTVYESPVIISQIETQYVRDFSQNITIHCQGQGTPTPTMLWFFNSQIIQSTQKVTVSPNGTLTITFLDMTESGVYMCFARNEAGETKKATWIKVNSSLPEIIDKPENLTITEGSNARLPCEATGAPKPTVAWKKMTSSGPVDVVSGERTQILENGQLLIVTAVSTDSGHYVCNASNSRGSQTAEAFLEVYELPHKPVVTSVVQNPSDLRSINVSWSPGFDGNSPIIRFILQYRKVDYIPDKGVLTLFILVFSPK</sequence>
<evidence type="ECO:0000256" key="6">
    <source>
        <dbReference type="ARBA" id="ARBA00023136"/>
    </source>
</evidence>
<comment type="subcellular location">
    <subcellularLocation>
        <location evidence="1">Membrane</location>
        <topology evidence="1">Single-pass membrane protein</topology>
    </subcellularLocation>
</comment>
<dbReference type="FunFam" id="2.60.40.10:FF:000008">
    <property type="entry name" value="roundabout homolog 2 isoform X2"/>
    <property type="match status" value="1"/>
</dbReference>
<dbReference type="KEGG" id="cvn:111121492"/>
<dbReference type="PROSITE" id="PS50853">
    <property type="entry name" value="FN3"/>
    <property type="match status" value="1"/>
</dbReference>
<dbReference type="InterPro" id="IPR007110">
    <property type="entry name" value="Ig-like_dom"/>
</dbReference>
<dbReference type="InterPro" id="IPR003599">
    <property type="entry name" value="Ig_sub"/>
</dbReference>
<reference evidence="13" key="1">
    <citation type="submission" date="2025-08" db="UniProtKB">
        <authorList>
            <consortium name="RefSeq"/>
        </authorList>
    </citation>
    <scope>IDENTIFICATION</scope>
    <source>
        <tissue evidence="13">Whole sample</tissue>
    </source>
</reference>
<evidence type="ECO:0000256" key="1">
    <source>
        <dbReference type="ARBA" id="ARBA00004167"/>
    </source>
</evidence>
<dbReference type="GO" id="GO:0007399">
    <property type="term" value="P:nervous system development"/>
    <property type="evidence" value="ECO:0007669"/>
    <property type="project" value="UniProtKB-ARBA"/>
</dbReference>
<evidence type="ECO:0000256" key="7">
    <source>
        <dbReference type="ARBA" id="ARBA00023157"/>
    </source>
</evidence>
<dbReference type="RefSeq" id="XP_022318502.1">
    <property type="nucleotide sequence ID" value="XM_022462794.1"/>
</dbReference>
<dbReference type="PANTHER" id="PTHR12231:SF253">
    <property type="entry name" value="DPR-INTERACTING PROTEIN ETA, ISOFORM B-RELATED"/>
    <property type="match status" value="1"/>
</dbReference>
<protein>
    <submittedName>
        <fullName evidence="13">Protein sidekick-like isoform X1</fullName>
    </submittedName>
</protein>
<dbReference type="Proteomes" id="UP000694844">
    <property type="component" value="Chromosome 2"/>
</dbReference>
<dbReference type="SUPFAM" id="SSF49265">
    <property type="entry name" value="Fibronectin type III"/>
    <property type="match status" value="1"/>
</dbReference>
<dbReference type="InterPro" id="IPR036116">
    <property type="entry name" value="FN3_sf"/>
</dbReference>
<feature type="signal peptide" evidence="9">
    <location>
        <begin position="1"/>
        <end position="24"/>
    </location>
</feature>
<dbReference type="OrthoDB" id="6158926at2759"/>
<feature type="domain" description="Fibronectin type-III" evidence="11">
    <location>
        <begin position="512"/>
        <end position="570"/>
    </location>
</feature>
<evidence type="ECO:0000313" key="12">
    <source>
        <dbReference type="Proteomes" id="UP000694844"/>
    </source>
</evidence>
<dbReference type="InterPro" id="IPR013098">
    <property type="entry name" value="Ig_I-set"/>
</dbReference>
<keyword evidence="12" id="KW-1185">Reference proteome</keyword>
<feature type="domain" description="Ig-like" evidence="10">
    <location>
        <begin position="323"/>
        <end position="406"/>
    </location>
</feature>
<dbReference type="GeneID" id="111121492"/>
<dbReference type="InterPro" id="IPR036179">
    <property type="entry name" value="Ig-like_dom_sf"/>
</dbReference>
<dbReference type="PROSITE" id="PS50835">
    <property type="entry name" value="IG_LIKE"/>
    <property type="match status" value="4"/>
</dbReference>
<dbReference type="Gene3D" id="2.60.40.10">
    <property type="entry name" value="Immunoglobulins"/>
    <property type="match status" value="6"/>
</dbReference>
<dbReference type="SMART" id="SM00408">
    <property type="entry name" value="IGc2"/>
    <property type="match status" value="4"/>
</dbReference>
<feature type="domain" description="Ig-like" evidence="10">
    <location>
        <begin position="415"/>
        <end position="504"/>
    </location>
</feature>
<evidence type="ECO:0000313" key="13">
    <source>
        <dbReference type="RefSeq" id="XP_022318502.1"/>
    </source>
</evidence>
<dbReference type="GO" id="GO:0016020">
    <property type="term" value="C:membrane"/>
    <property type="evidence" value="ECO:0007669"/>
    <property type="project" value="UniProtKB-SubCell"/>
</dbReference>
<keyword evidence="7" id="KW-1015">Disulfide bond</keyword>
<evidence type="ECO:0000256" key="2">
    <source>
        <dbReference type="ARBA" id="ARBA00022692"/>
    </source>
</evidence>
<dbReference type="InterPro" id="IPR051170">
    <property type="entry name" value="Neural/epithelial_adhesion"/>
</dbReference>
<evidence type="ECO:0000256" key="9">
    <source>
        <dbReference type="SAM" id="SignalP"/>
    </source>
</evidence>
<feature type="chain" id="PRO_5034114530" evidence="9">
    <location>
        <begin position="25"/>
        <end position="570"/>
    </location>
</feature>
<feature type="domain" description="Ig-like" evidence="10">
    <location>
        <begin position="27"/>
        <end position="105"/>
    </location>
</feature>
<keyword evidence="8" id="KW-0393">Immunoglobulin domain</keyword>
<name>A0A8B8CRN8_CRAVI</name>
<organism evidence="12 13">
    <name type="scientific">Crassostrea virginica</name>
    <name type="common">Eastern oyster</name>
    <dbReference type="NCBI Taxonomy" id="6565"/>
    <lineage>
        <taxon>Eukaryota</taxon>
        <taxon>Metazoa</taxon>
        <taxon>Spiralia</taxon>
        <taxon>Lophotrochozoa</taxon>
        <taxon>Mollusca</taxon>
        <taxon>Bivalvia</taxon>
        <taxon>Autobranchia</taxon>
        <taxon>Pteriomorphia</taxon>
        <taxon>Ostreida</taxon>
        <taxon>Ostreoidea</taxon>
        <taxon>Ostreidae</taxon>
        <taxon>Crassostrea</taxon>
    </lineage>
</organism>
<dbReference type="CDD" id="cd00063">
    <property type="entry name" value="FN3"/>
    <property type="match status" value="1"/>
</dbReference>
<dbReference type="SMART" id="SM00409">
    <property type="entry name" value="IG"/>
    <property type="match status" value="5"/>
</dbReference>
<evidence type="ECO:0000256" key="5">
    <source>
        <dbReference type="ARBA" id="ARBA00022989"/>
    </source>
</evidence>
<dbReference type="PANTHER" id="PTHR12231">
    <property type="entry name" value="CTX-RELATED TYPE I TRANSMEMBRANE PROTEIN"/>
    <property type="match status" value="1"/>
</dbReference>
<gene>
    <name evidence="13" type="primary">LOC111121492</name>
</gene>
<accession>A0A8B8CRN8</accession>
<proteinExistence type="predicted"/>
<keyword evidence="3 9" id="KW-0732">Signal</keyword>
<evidence type="ECO:0000259" key="10">
    <source>
        <dbReference type="PROSITE" id="PS50835"/>
    </source>
</evidence>
<dbReference type="Pfam" id="PF13895">
    <property type="entry name" value="Ig_2"/>
    <property type="match status" value="1"/>
</dbReference>
<dbReference type="InterPro" id="IPR003961">
    <property type="entry name" value="FN3_dom"/>
</dbReference>
<evidence type="ECO:0000256" key="4">
    <source>
        <dbReference type="ARBA" id="ARBA00022737"/>
    </source>
</evidence>
<evidence type="ECO:0000259" key="11">
    <source>
        <dbReference type="PROSITE" id="PS50853"/>
    </source>
</evidence>
<keyword evidence="5" id="KW-1133">Transmembrane helix</keyword>
<keyword evidence="2" id="KW-0812">Transmembrane</keyword>
<keyword evidence="6" id="KW-0472">Membrane</keyword>
<dbReference type="CDD" id="cd00096">
    <property type="entry name" value="Ig"/>
    <property type="match status" value="1"/>
</dbReference>
<dbReference type="Pfam" id="PF13927">
    <property type="entry name" value="Ig_3"/>
    <property type="match status" value="2"/>
</dbReference>
<keyword evidence="4" id="KW-0677">Repeat</keyword>